<organism evidence="1 2">
    <name type="scientific">Odynerus spinipes</name>
    <dbReference type="NCBI Taxonomy" id="1348599"/>
    <lineage>
        <taxon>Eukaryota</taxon>
        <taxon>Metazoa</taxon>
        <taxon>Ecdysozoa</taxon>
        <taxon>Arthropoda</taxon>
        <taxon>Hexapoda</taxon>
        <taxon>Insecta</taxon>
        <taxon>Pterygota</taxon>
        <taxon>Neoptera</taxon>
        <taxon>Endopterygota</taxon>
        <taxon>Hymenoptera</taxon>
        <taxon>Apocrita</taxon>
        <taxon>Aculeata</taxon>
        <taxon>Vespoidea</taxon>
        <taxon>Vespidae</taxon>
        <taxon>Eumeninae</taxon>
        <taxon>Odynerus</taxon>
    </lineage>
</organism>
<dbReference type="AlphaFoldDB" id="A0AAD9RE18"/>
<reference evidence="1" key="2">
    <citation type="journal article" date="2023" name="Commun. Biol.">
        <title>Intrasexual cuticular hydrocarbon dimorphism in a wasp sheds light on hydrocarbon biosynthesis genes in Hymenoptera.</title>
        <authorList>
            <person name="Moris V.C."/>
            <person name="Podsiadlowski L."/>
            <person name="Martin S."/>
            <person name="Oeyen J.P."/>
            <person name="Donath A."/>
            <person name="Petersen M."/>
            <person name="Wilbrandt J."/>
            <person name="Misof B."/>
            <person name="Liedtke D."/>
            <person name="Thamm M."/>
            <person name="Scheiner R."/>
            <person name="Schmitt T."/>
            <person name="Niehuis O."/>
        </authorList>
    </citation>
    <scope>NUCLEOTIDE SEQUENCE</scope>
    <source>
        <strain evidence="1">GBR_01_08_01A</strain>
    </source>
</reference>
<sequence>MPKVKSVLTSMKTRGSYRTFTLSLPPEIAVLYRDEEGDIKYKEVYLQPIEDTKAANTITTEHLTTQTRIETPNAKKNLKKIREDFVLENFDGKNFPIINWFYMFEKECDRCQITLSEDKILILRLFLEGTAKDWYASKVMALGLDESFE</sequence>
<feature type="non-terminal residue" evidence="1">
    <location>
        <position position="149"/>
    </location>
</feature>
<evidence type="ECO:0000313" key="2">
    <source>
        <dbReference type="Proteomes" id="UP001258017"/>
    </source>
</evidence>
<dbReference type="Proteomes" id="UP001258017">
    <property type="component" value="Unassembled WGS sequence"/>
</dbReference>
<reference evidence="1" key="1">
    <citation type="submission" date="2021-08" db="EMBL/GenBank/DDBJ databases">
        <authorList>
            <person name="Misof B."/>
            <person name="Oliver O."/>
            <person name="Podsiadlowski L."/>
            <person name="Donath A."/>
            <person name="Peters R."/>
            <person name="Mayer C."/>
            <person name="Rust J."/>
            <person name="Gunkel S."/>
            <person name="Lesny P."/>
            <person name="Martin S."/>
            <person name="Oeyen J.P."/>
            <person name="Petersen M."/>
            <person name="Panagiotis P."/>
            <person name="Wilbrandt J."/>
            <person name="Tanja T."/>
        </authorList>
    </citation>
    <scope>NUCLEOTIDE SEQUENCE</scope>
    <source>
        <strain evidence="1">GBR_01_08_01A</strain>
        <tissue evidence="1">Thorax + abdomen</tissue>
    </source>
</reference>
<proteinExistence type="predicted"/>
<evidence type="ECO:0000313" key="1">
    <source>
        <dbReference type="EMBL" id="KAK2577720.1"/>
    </source>
</evidence>
<protein>
    <submittedName>
        <fullName evidence="1">Uncharacterized protein</fullName>
    </submittedName>
</protein>
<dbReference type="EMBL" id="JAIFRP010001961">
    <property type="protein sequence ID" value="KAK2577720.1"/>
    <property type="molecule type" value="Genomic_DNA"/>
</dbReference>
<keyword evidence="2" id="KW-1185">Reference proteome</keyword>
<gene>
    <name evidence="1" type="ORF">KPH14_012678</name>
</gene>
<accession>A0AAD9RE18</accession>
<comment type="caution">
    <text evidence="1">The sequence shown here is derived from an EMBL/GenBank/DDBJ whole genome shotgun (WGS) entry which is preliminary data.</text>
</comment>
<name>A0AAD9RE18_9HYME</name>